<dbReference type="GO" id="GO:0043328">
    <property type="term" value="P:protein transport to vacuole involved in ubiquitin-dependent protein catabolic process via the multivesicular body sorting pathway"/>
    <property type="evidence" value="ECO:0007669"/>
    <property type="project" value="TreeGrafter"/>
</dbReference>
<dbReference type="PANTHER" id="PTHR23030">
    <property type="entry name" value="PCD6 INTERACTING PROTEIN-RELATED"/>
    <property type="match status" value="1"/>
</dbReference>
<dbReference type="OrthoDB" id="64867at2759"/>
<dbReference type="InterPro" id="IPR038499">
    <property type="entry name" value="BRO1_sf"/>
</dbReference>
<dbReference type="PROSITE" id="PS51180">
    <property type="entry name" value="BRO1"/>
    <property type="match status" value="1"/>
</dbReference>
<reference evidence="2" key="1">
    <citation type="submission" date="2020-01" db="EMBL/GenBank/DDBJ databases">
        <title>Genome sequence of Kobresia littledalei, the first chromosome-level genome in the family Cyperaceae.</title>
        <authorList>
            <person name="Qu G."/>
        </authorList>
    </citation>
    <scope>NUCLEOTIDE SEQUENCE</scope>
    <source>
        <strain evidence="2">C.B.Clarke</strain>
        <tissue evidence="2">Leaf</tissue>
    </source>
</reference>
<gene>
    <name evidence="2" type="ORF">FCM35_KLT15108</name>
</gene>
<evidence type="ECO:0000259" key="1">
    <source>
        <dbReference type="PROSITE" id="PS51180"/>
    </source>
</evidence>
<dbReference type="Proteomes" id="UP000623129">
    <property type="component" value="Unassembled WGS sequence"/>
</dbReference>
<evidence type="ECO:0000313" key="3">
    <source>
        <dbReference type="Proteomes" id="UP000623129"/>
    </source>
</evidence>
<proteinExistence type="predicted"/>
<dbReference type="EMBL" id="SWLB01000028">
    <property type="protein sequence ID" value="KAF3320974.1"/>
    <property type="molecule type" value="Genomic_DNA"/>
</dbReference>
<sequence>MAWIPSGCRQIDISPVNYKAMDDLSFPMLTIQEKIPPPTSNVGWTTIADQELSDLQRSRSRLTQTAFSAPATVCFESRLHQWYSYFHSLSKIKPHYTMALERSHLKALYFTWHDSFKPWKKHSHTSIDSEKVAVVFNVGAVYSQMAATENQGTVDGLTKAFKAFQSAAAAFRYLKEIFGEGESVDVSRECVSMLETLMVAQAQECFFNRVVRAGKSPTNCSKAARQVELYYEEVLDALSTAPLNGYCNKMWFAHVQLKASQFYAEACYHYSLYLHNNEEIGEEIARLQTGTDKLRSTKRAVKGASSSLINVITKLEKNMNSRLEKVRNENYSIYNMRVPAAGSLSDLPTHVSKRPTPLKCLAALDHVMIQTVSYSCSLI</sequence>
<accession>A0A833QLJ0</accession>
<protein>
    <submittedName>
        <fullName evidence="2">ALG-2 interacting protein X-like protein</fullName>
    </submittedName>
</protein>
<dbReference type="SMART" id="SM01041">
    <property type="entry name" value="BRO1"/>
    <property type="match status" value="1"/>
</dbReference>
<dbReference type="InterPro" id="IPR004328">
    <property type="entry name" value="BRO1_dom"/>
</dbReference>
<comment type="caution">
    <text evidence="2">The sequence shown here is derived from an EMBL/GenBank/DDBJ whole genome shotgun (WGS) entry which is preliminary data.</text>
</comment>
<dbReference type="Gene3D" id="1.25.40.280">
    <property type="entry name" value="alix/aip1 like domains"/>
    <property type="match status" value="1"/>
</dbReference>
<name>A0A833QLJ0_9POAL</name>
<dbReference type="Pfam" id="PF03097">
    <property type="entry name" value="BRO1"/>
    <property type="match status" value="1"/>
</dbReference>
<evidence type="ECO:0000313" key="2">
    <source>
        <dbReference type="EMBL" id="KAF3320974.1"/>
    </source>
</evidence>
<keyword evidence="3" id="KW-1185">Reference proteome</keyword>
<feature type="domain" description="BRO1" evidence="1">
    <location>
        <begin position="1"/>
        <end position="379"/>
    </location>
</feature>
<organism evidence="2 3">
    <name type="scientific">Carex littledalei</name>
    <dbReference type="NCBI Taxonomy" id="544730"/>
    <lineage>
        <taxon>Eukaryota</taxon>
        <taxon>Viridiplantae</taxon>
        <taxon>Streptophyta</taxon>
        <taxon>Embryophyta</taxon>
        <taxon>Tracheophyta</taxon>
        <taxon>Spermatophyta</taxon>
        <taxon>Magnoliopsida</taxon>
        <taxon>Liliopsida</taxon>
        <taxon>Poales</taxon>
        <taxon>Cyperaceae</taxon>
        <taxon>Cyperoideae</taxon>
        <taxon>Cariceae</taxon>
        <taxon>Carex</taxon>
        <taxon>Carex subgen. Euthyceras</taxon>
    </lineage>
</organism>
<dbReference type="GO" id="GO:0005768">
    <property type="term" value="C:endosome"/>
    <property type="evidence" value="ECO:0007669"/>
    <property type="project" value="TreeGrafter"/>
</dbReference>
<dbReference type="PANTHER" id="PTHR23030:SF33">
    <property type="entry name" value="OS02G0638400 PROTEIN"/>
    <property type="match status" value="1"/>
</dbReference>
<dbReference type="AlphaFoldDB" id="A0A833QLJ0"/>